<accession>A0A9Q0L3N3</accession>
<dbReference type="PANTHER" id="PTHR45931:SF3">
    <property type="entry name" value="RING ZINC FINGER-CONTAINING PROTEIN"/>
    <property type="match status" value="1"/>
</dbReference>
<dbReference type="PROSITE" id="PS50089">
    <property type="entry name" value="ZF_RING_2"/>
    <property type="match status" value="1"/>
</dbReference>
<dbReference type="OrthoDB" id="4348522at2759"/>
<reference evidence="6" key="1">
    <citation type="journal article" date="2023" name="Plant J.">
        <title>The genome of the king protea, Protea cynaroides.</title>
        <authorList>
            <person name="Chang J."/>
            <person name="Duong T.A."/>
            <person name="Schoeman C."/>
            <person name="Ma X."/>
            <person name="Roodt D."/>
            <person name="Barker N."/>
            <person name="Li Z."/>
            <person name="Van de Peer Y."/>
            <person name="Mizrachi E."/>
        </authorList>
    </citation>
    <scope>NUCLEOTIDE SEQUENCE</scope>
    <source>
        <tissue evidence="6">Young leaves</tissue>
    </source>
</reference>
<dbReference type="GO" id="GO:0006511">
    <property type="term" value="P:ubiquitin-dependent protein catabolic process"/>
    <property type="evidence" value="ECO:0007669"/>
    <property type="project" value="TreeGrafter"/>
</dbReference>
<dbReference type="PANTHER" id="PTHR45931">
    <property type="entry name" value="SI:CH211-59O9.10"/>
    <property type="match status" value="1"/>
</dbReference>
<keyword evidence="7" id="KW-1185">Reference proteome</keyword>
<dbReference type="Gene3D" id="3.30.40.10">
    <property type="entry name" value="Zinc/RING finger domain, C3HC4 (zinc finger)"/>
    <property type="match status" value="1"/>
</dbReference>
<feature type="domain" description="RING-type" evidence="5">
    <location>
        <begin position="194"/>
        <end position="235"/>
    </location>
</feature>
<dbReference type="SUPFAM" id="SSF57850">
    <property type="entry name" value="RING/U-box"/>
    <property type="match status" value="1"/>
</dbReference>
<evidence type="ECO:0000313" key="6">
    <source>
        <dbReference type="EMBL" id="KAJ4981782.1"/>
    </source>
</evidence>
<keyword evidence="3" id="KW-0862">Zinc</keyword>
<proteinExistence type="predicted"/>
<dbReference type="Pfam" id="PF13639">
    <property type="entry name" value="zf-RING_2"/>
    <property type="match status" value="1"/>
</dbReference>
<organism evidence="6 7">
    <name type="scientific">Protea cynaroides</name>
    <dbReference type="NCBI Taxonomy" id="273540"/>
    <lineage>
        <taxon>Eukaryota</taxon>
        <taxon>Viridiplantae</taxon>
        <taxon>Streptophyta</taxon>
        <taxon>Embryophyta</taxon>
        <taxon>Tracheophyta</taxon>
        <taxon>Spermatophyta</taxon>
        <taxon>Magnoliopsida</taxon>
        <taxon>Proteales</taxon>
        <taxon>Proteaceae</taxon>
        <taxon>Protea</taxon>
    </lineage>
</organism>
<evidence type="ECO:0000256" key="3">
    <source>
        <dbReference type="ARBA" id="ARBA00022833"/>
    </source>
</evidence>
<protein>
    <recommendedName>
        <fullName evidence="5">RING-type domain-containing protein</fullName>
    </recommendedName>
</protein>
<dbReference type="AlphaFoldDB" id="A0A9Q0L3N3"/>
<evidence type="ECO:0000256" key="1">
    <source>
        <dbReference type="ARBA" id="ARBA00022723"/>
    </source>
</evidence>
<dbReference type="InterPro" id="IPR001841">
    <property type="entry name" value="Znf_RING"/>
</dbReference>
<comment type="caution">
    <text evidence="6">The sequence shown here is derived from an EMBL/GenBank/DDBJ whole genome shotgun (WGS) entry which is preliminary data.</text>
</comment>
<dbReference type="GO" id="GO:0008270">
    <property type="term" value="F:zinc ion binding"/>
    <property type="evidence" value="ECO:0007669"/>
    <property type="project" value="UniProtKB-KW"/>
</dbReference>
<dbReference type="SMART" id="SM00184">
    <property type="entry name" value="RING"/>
    <property type="match status" value="1"/>
</dbReference>
<evidence type="ECO:0000313" key="7">
    <source>
        <dbReference type="Proteomes" id="UP001141806"/>
    </source>
</evidence>
<keyword evidence="2 4" id="KW-0863">Zinc-finger</keyword>
<dbReference type="GO" id="GO:0061630">
    <property type="term" value="F:ubiquitin protein ligase activity"/>
    <property type="evidence" value="ECO:0007669"/>
    <property type="project" value="TreeGrafter"/>
</dbReference>
<evidence type="ECO:0000256" key="2">
    <source>
        <dbReference type="ARBA" id="ARBA00022771"/>
    </source>
</evidence>
<dbReference type="CDD" id="cd16454">
    <property type="entry name" value="RING-H2_PA-TM-RING"/>
    <property type="match status" value="1"/>
</dbReference>
<name>A0A9Q0L3N3_9MAGN</name>
<evidence type="ECO:0000259" key="5">
    <source>
        <dbReference type="PROSITE" id="PS50089"/>
    </source>
</evidence>
<sequence>MHTTLEVKLHADHHGSERSDNLGPVEPKASFHFIIKREDVVVSTTTNRGGSNETVIIGTRCLGCPEKVFNVEFFHLLLPIINEICIKDMLIQFPILSPATIEGGLKQQISRYALGKALLCQERRARFLDIFVCFTFHCVIQDIDLARLIMVGTVDDGDNGGFSRVPASQFSIQALEINKFDDLTTEDQEQSSTCMICVDKFVKGVEIVRLPCTHFFHGECIFKWLENKNSCPLCRFALPAEESD</sequence>
<dbReference type="EMBL" id="JAMYWD010000001">
    <property type="protein sequence ID" value="KAJ4981782.1"/>
    <property type="molecule type" value="Genomic_DNA"/>
</dbReference>
<gene>
    <name evidence="6" type="ORF">NE237_032619</name>
</gene>
<dbReference type="Proteomes" id="UP001141806">
    <property type="component" value="Unassembled WGS sequence"/>
</dbReference>
<keyword evidence="1" id="KW-0479">Metal-binding</keyword>
<dbReference type="InterPro" id="IPR051834">
    <property type="entry name" value="RING_finger_E3_ligase"/>
</dbReference>
<dbReference type="InterPro" id="IPR013083">
    <property type="entry name" value="Znf_RING/FYVE/PHD"/>
</dbReference>
<evidence type="ECO:0000256" key="4">
    <source>
        <dbReference type="PROSITE-ProRule" id="PRU00175"/>
    </source>
</evidence>
<dbReference type="GO" id="GO:0005634">
    <property type="term" value="C:nucleus"/>
    <property type="evidence" value="ECO:0007669"/>
    <property type="project" value="TreeGrafter"/>
</dbReference>